<keyword evidence="6 13" id="KW-0441">Lipid A biosynthesis</keyword>
<dbReference type="PANTHER" id="PTHR42724:SF1">
    <property type="entry name" value="TETRAACYLDISACCHARIDE 4'-KINASE, MITOCHONDRIAL-RELATED"/>
    <property type="match status" value="1"/>
</dbReference>
<keyword evidence="8 13" id="KW-0547">Nucleotide-binding</keyword>
<dbReference type="InterPro" id="IPR003758">
    <property type="entry name" value="LpxK"/>
</dbReference>
<evidence type="ECO:0000256" key="8">
    <source>
        <dbReference type="ARBA" id="ARBA00022741"/>
    </source>
</evidence>
<proteinExistence type="inferred from homology"/>
<evidence type="ECO:0000256" key="13">
    <source>
        <dbReference type="HAMAP-Rule" id="MF_00409"/>
    </source>
</evidence>
<evidence type="ECO:0000256" key="4">
    <source>
        <dbReference type="ARBA" id="ARBA00016436"/>
    </source>
</evidence>
<evidence type="ECO:0000256" key="3">
    <source>
        <dbReference type="ARBA" id="ARBA00012071"/>
    </source>
</evidence>
<name>A0ABP9ZZJ3_9GAMM</name>
<dbReference type="InterPro" id="IPR027417">
    <property type="entry name" value="P-loop_NTPase"/>
</dbReference>
<dbReference type="Pfam" id="PF02606">
    <property type="entry name" value="LpxK"/>
    <property type="match status" value="1"/>
</dbReference>
<evidence type="ECO:0000256" key="7">
    <source>
        <dbReference type="ARBA" id="ARBA00022679"/>
    </source>
</evidence>
<protein>
    <recommendedName>
        <fullName evidence="4 13">Tetraacyldisaccharide 4'-kinase</fullName>
        <ecNumber evidence="3 13">2.7.1.130</ecNumber>
    </recommendedName>
    <alternativeName>
        <fullName evidence="12 13">Lipid A 4'-kinase</fullName>
    </alternativeName>
</protein>
<evidence type="ECO:0000256" key="14">
    <source>
        <dbReference type="SAM" id="Phobius"/>
    </source>
</evidence>
<evidence type="ECO:0000256" key="5">
    <source>
        <dbReference type="ARBA" id="ARBA00022516"/>
    </source>
</evidence>
<comment type="catalytic activity">
    <reaction evidence="13">
        <text>a lipid A disaccharide + ATP = a lipid IVA + ADP + H(+)</text>
        <dbReference type="Rhea" id="RHEA:67840"/>
        <dbReference type="ChEBI" id="CHEBI:15378"/>
        <dbReference type="ChEBI" id="CHEBI:30616"/>
        <dbReference type="ChEBI" id="CHEBI:176343"/>
        <dbReference type="ChEBI" id="CHEBI:176425"/>
        <dbReference type="ChEBI" id="CHEBI:456216"/>
        <dbReference type="EC" id="2.7.1.130"/>
    </reaction>
</comment>
<comment type="caution">
    <text evidence="15">The sequence shown here is derived from an EMBL/GenBank/DDBJ whole genome shotgun (WGS) entry which is preliminary data.</text>
</comment>
<reference evidence="15 16" key="1">
    <citation type="submission" date="2024-04" db="EMBL/GenBank/DDBJ databases">
        <title>Draft genome sequence of Thalassolituus maritimus NBRC 116585.</title>
        <authorList>
            <person name="Miyakawa T."/>
            <person name="Kusuya Y."/>
            <person name="Miura T."/>
        </authorList>
    </citation>
    <scope>NUCLEOTIDE SEQUENCE [LARGE SCALE GENOMIC DNA]</scope>
    <source>
        <strain evidence="15 16">5NW40-0001</strain>
    </source>
</reference>
<sequence>MGLAARIEKNWYGRAAGNLWLLPLWLIFVVLSTLRRFWYQLIKPQPSAVPVLVIGNIAIGGTGKTPLITCLVRLAEEQGIRVGVVSRGYGGQSDSYPLLVNEATPVAQCGDEPALLASMGIPVAVDPNRARAVEALAGKVDLVLSDDGLQHYKMHRNGEIVVSDVTRGFGNGWLLPVGPLREPVSRLRSCDLHLVNGQDFTIQPVAYMTHQETSAPSTLAGQTVHAVAGIGNPARFFTTLRALGVKVIEHPFPDHHAFADQDLEFNDELPVVMTEKDWVKCRELNHPRIGFLRVSALPTDDVEQKLVRLLNKLRETSNG</sequence>
<accession>A0ABP9ZZJ3</accession>
<feature type="transmembrane region" description="Helical" evidence="14">
    <location>
        <begin position="20"/>
        <end position="38"/>
    </location>
</feature>
<dbReference type="SUPFAM" id="SSF52540">
    <property type="entry name" value="P-loop containing nucleoside triphosphate hydrolases"/>
    <property type="match status" value="1"/>
</dbReference>
<dbReference type="PANTHER" id="PTHR42724">
    <property type="entry name" value="TETRAACYLDISACCHARIDE 4'-KINASE"/>
    <property type="match status" value="1"/>
</dbReference>
<evidence type="ECO:0000256" key="10">
    <source>
        <dbReference type="ARBA" id="ARBA00022840"/>
    </source>
</evidence>
<keyword evidence="14" id="KW-0812">Transmembrane</keyword>
<keyword evidence="9 13" id="KW-0418">Kinase</keyword>
<keyword evidence="10 13" id="KW-0067">ATP-binding</keyword>
<keyword evidence="7 13" id="KW-0808">Transferase</keyword>
<keyword evidence="11 13" id="KW-0443">Lipid metabolism</keyword>
<evidence type="ECO:0000256" key="11">
    <source>
        <dbReference type="ARBA" id="ARBA00023098"/>
    </source>
</evidence>
<keyword evidence="5 13" id="KW-0444">Lipid biosynthesis</keyword>
<dbReference type="Proteomes" id="UP001481413">
    <property type="component" value="Unassembled WGS sequence"/>
</dbReference>
<dbReference type="HAMAP" id="MF_00409">
    <property type="entry name" value="LpxK"/>
    <property type="match status" value="1"/>
</dbReference>
<organism evidence="15 16">
    <name type="scientific">Thalassolituus maritimus</name>
    <dbReference type="NCBI Taxonomy" id="484498"/>
    <lineage>
        <taxon>Bacteria</taxon>
        <taxon>Pseudomonadati</taxon>
        <taxon>Pseudomonadota</taxon>
        <taxon>Gammaproteobacteria</taxon>
        <taxon>Oceanospirillales</taxon>
        <taxon>Oceanospirillaceae</taxon>
        <taxon>Thalassolituus</taxon>
    </lineage>
</organism>
<dbReference type="EC" id="2.7.1.130" evidence="3 13"/>
<evidence type="ECO:0000256" key="1">
    <source>
        <dbReference type="ARBA" id="ARBA00002274"/>
    </source>
</evidence>
<evidence type="ECO:0000313" key="16">
    <source>
        <dbReference type="Proteomes" id="UP001481413"/>
    </source>
</evidence>
<evidence type="ECO:0000256" key="6">
    <source>
        <dbReference type="ARBA" id="ARBA00022556"/>
    </source>
</evidence>
<comment type="similarity">
    <text evidence="13">Belongs to the LpxK family.</text>
</comment>
<comment type="function">
    <text evidence="1 13">Transfers the gamma-phosphate of ATP to the 4'-position of a tetraacyldisaccharide 1-phosphate intermediate (termed DS-1-P) to form tetraacyldisaccharide 1,4'-bis-phosphate (lipid IVA).</text>
</comment>
<gene>
    <name evidence="13 15" type="primary">lpxK</name>
    <name evidence="15" type="ORF">NBRC116585_15730</name>
</gene>
<evidence type="ECO:0000256" key="9">
    <source>
        <dbReference type="ARBA" id="ARBA00022777"/>
    </source>
</evidence>
<feature type="binding site" evidence="13">
    <location>
        <begin position="58"/>
        <end position="65"/>
    </location>
    <ligand>
        <name>ATP</name>
        <dbReference type="ChEBI" id="CHEBI:30616"/>
    </ligand>
</feature>
<dbReference type="NCBIfam" id="TIGR00682">
    <property type="entry name" value="lpxK"/>
    <property type="match status" value="1"/>
</dbReference>
<dbReference type="RefSeq" id="WP_353294427.1">
    <property type="nucleotide sequence ID" value="NZ_BAABWH010000004.1"/>
</dbReference>
<evidence type="ECO:0000256" key="2">
    <source>
        <dbReference type="ARBA" id="ARBA00004870"/>
    </source>
</evidence>
<comment type="pathway">
    <text evidence="2 13">Glycolipid biosynthesis; lipid IV(A) biosynthesis; lipid IV(A) from (3R)-3-hydroxytetradecanoyl-[acyl-carrier-protein] and UDP-N-acetyl-alpha-D-glucosamine: step 6/6.</text>
</comment>
<keyword evidence="16" id="KW-1185">Reference proteome</keyword>
<evidence type="ECO:0000313" key="15">
    <source>
        <dbReference type="EMBL" id="GAA6145455.1"/>
    </source>
</evidence>
<keyword evidence="14" id="KW-1133">Transmembrane helix</keyword>
<evidence type="ECO:0000256" key="12">
    <source>
        <dbReference type="ARBA" id="ARBA00029757"/>
    </source>
</evidence>
<keyword evidence="14" id="KW-0472">Membrane</keyword>
<dbReference type="EMBL" id="BAABWH010000004">
    <property type="protein sequence ID" value="GAA6145455.1"/>
    <property type="molecule type" value="Genomic_DNA"/>
</dbReference>